<evidence type="ECO:0000313" key="2">
    <source>
        <dbReference type="EMBL" id="CAA9361650.1"/>
    </source>
</evidence>
<keyword evidence="2" id="KW-0378">Hydrolase</keyword>
<feature type="compositionally biased region" description="Low complexity" evidence="1">
    <location>
        <begin position="19"/>
        <end position="28"/>
    </location>
</feature>
<evidence type="ECO:0000256" key="1">
    <source>
        <dbReference type="SAM" id="MobiDB-lite"/>
    </source>
</evidence>
<dbReference type="GO" id="GO:0008889">
    <property type="term" value="F:glycerophosphodiester phosphodiesterase activity"/>
    <property type="evidence" value="ECO:0007669"/>
    <property type="project" value="UniProtKB-EC"/>
</dbReference>
<feature type="compositionally biased region" description="Basic residues" evidence="1">
    <location>
        <begin position="58"/>
        <end position="79"/>
    </location>
</feature>
<feature type="compositionally biased region" description="Basic residues" evidence="1">
    <location>
        <begin position="87"/>
        <end position="101"/>
    </location>
</feature>
<feature type="non-terminal residue" evidence="2">
    <location>
        <position position="142"/>
    </location>
</feature>
<dbReference type="EMBL" id="CADCUC010000640">
    <property type="protein sequence ID" value="CAA9361650.1"/>
    <property type="molecule type" value="Genomic_DNA"/>
</dbReference>
<reference evidence="2" key="1">
    <citation type="submission" date="2020-02" db="EMBL/GenBank/DDBJ databases">
        <authorList>
            <person name="Meier V. D."/>
        </authorList>
    </citation>
    <scope>NUCLEOTIDE SEQUENCE</scope>
    <source>
        <strain evidence="2">AVDCRST_MAG90</strain>
    </source>
</reference>
<dbReference type="AlphaFoldDB" id="A0A6J4MN21"/>
<proteinExistence type="predicted"/>
<feature type="compositionally biased region" description="Basic and acidic residues" evidence="1">
    <location>
        <begin position="30"/>
        <end position="48"/>
    </location>
</feature>
<organism evidence="2">
    <name type="scientific">uncultured Microvirga sp</name>
    <dbReference type="NCBI Taxonomy" id="412392"/>
    <lineage>
        <taxon>Bacteria</taxon>
        <taxon>Pseudomonadati</taxon>
        <taxon>Pseudomonadota</taxon>
        <taxon>Alphaproteobacteria</taxon>
        <taxon>Hyphomicrobiales</taxon>
        <taxon>Methylobacteriaceae</taxon>
        <taxon>Microvirga</taxon>
        <taxon>environmental samples</taxon>
    </lineage>
</organism>
<feature type="non-terminal residue" evidence="2">
    <location>
        <position position="1"/>
    </location>
</feature>
<dbReference type="EC" id="3.1.4.46" evidence="2"/>
<gene>
    <name evidence="2" type="ORF">AVDCRST_MAG90-3059</name>
</gene>
<sequence length="142" mass="15966">EDARSSGGGGRRLGRLRFCRSGLGPGAAEDADRGAAARDRPPGRERLPARAHAGSLQARHRAGGRLHRARSRRDPRRRFDRAPRADARRHHRRRRSARIRRPQADPQGRRRGQDGFLCRRLHPGRDQAVSRQASHARARPGP</sequence>
<protein>
    <submittedName>
        <fullName evidence="2">Glycerophosphoryl diester phosphodiesterase</fullName>
        <ecNumber evidence="2">3.1.4.46</ecNumber>
    </submittedName>
</protein>
<accession>A0A6J4MN21</accession>
<feature type="region of interest" description="Disordered" evidence="1">
    <location>
        <begin position="1"/>
        <end position="142"/>
    </location>
</feature>
<name>A0A6J4MN21_9HYPH</name>
<feature type="compositionally biased region" description="Gly residues" evidence="1">
    <location>
        <begin position="1"/>
        <end position="11"/>
    </location>
</feature>